<organism evidence="1 2">
    <name type="scientific">Methanobrevibacter millerae</name>
    <dbReference type="NCBI Taxonomy" id="230361"/>
    <lineage>
        <taxon>Archaea</taxon>
        <taxon>Methanobacteriati</taxon>
        <taxon>Methanobacteriota</taxon>
        <taxon>Methanomada group</taxon>
        <taxon>Methanobacteria</taxon>
        <taxon>Methanobacteriales</taxon>
        <taxon>Methanobacteriaceae</taxon>
        <taxon>Methanobrevibacter</taxon>
    </lineage>
</organism>
<dbReference type="Proteomes" id="UP000323439">
    <property type="component" value="Unassembled WGS sequence"/>
</dbReference>
<accession>A0A1G5XL89</accession>
<keyword evidence="2" id="KW-1185">Reference proteome</keyword>
<dbReference type="SUPFAM" id="SSF51126">
    <property type="entry name" value="Pectin lyase-like"/>
    <property type="match status" value="1"/>
</dbReference>
<dbReference type="Gene3D" id="2.160.20.10">
    <property type="entry name" value="Single-stranded right-handed beta-helix, Pectin lyase-like"/>
    <property type="match status" value="1"/>
</dbReference>
<sequence>MTINGHGHFFDGNGSKISNLFIAYGDNVVLKNITFINWNLEDYDGVILWGGLNGTIKDCTFKNNYALGGELIDWVGHEGLLINCDFINTTIESGSAIYWEGVAGYVLNCDFLNNTAETGGVIIWKGKTDR</sequence>
<gene>
    <name evidence="1" type="ORF">SAMN02910315_02345</name>
</gene>
<evidence type="ECO:0000313" key="1">
    <source>
        <dbReference type="EMBL" id="SDA71223.1"/>
    </source>
</evidence>
<proteinExistence type="predicted"/>
<dbReference type="RefSeq" id="WP_149732821.1">
    <property type="nucleotide sequence ID" value="NZ_FMXB01000030.1"/>
</dbReference>
<dbReference type="AlphaFoldDB" id="A0A1G5XL89"/>
<name>A0A1G5XL89_9EURY</name>
<reference evidence="1 2" key="1">
    <citation type="submission" date="2016-10" db="EMBL/GenBank/DDBJ databases">
        <authorList>
            <person name="Varghese N."/>
            <person name="Submissions S."/>
        </authorList>
    </citation>
    <scope>NUCLEOTIDE SEQUENCE [LARGE SCALE GENOMIC DNA]</scope>
    <source>
        <strain evidence="1 2">DSM 16643</strain>
    </source>
</reference>
<evidence type="ECO:0008006" key="3">
    <source>
        <dbReference type="Google" id="ProtNLM"/>
    </source>
</evidence>
<dbReference type="InterPro" id="IPR011050">
    <property type="entry name" value="Pectin_lyase_fold/virulence"/>
</dbReference>
<protein>
    <recommendedName>
        <fullName evidence="3">Right handed beta helix domain-containing protein</fullName>
    </recommendedName>
</protein>
<dbReference type="InterPro" id="IPR012334">
    <property type="entry name" value="Pectin_lyas_fold"/>
</dbReference>
<evidence type="ECO:0000313" key="2">
    <source>
        <dbReference type="Proteomes" id="UP000323439"/>
    </source>
</evidence>
<dbReference type="OrthoDB" id="78488at2157"/>
<dbReference type="EMBL" id="FMXB01000030">
    <property type="protein sequence ID" value="SDA71223.1"/>
    <property type="molecule type" value="Genomic_DNA"/>
</dbReference>